<dbReference type="AlphaFoldDB" id="A0A812KIT0"/>
<evidence type="ECO:0000313" key="3">
    <source>
        <dbReference type="Proteomes" id="UP000604046"/>
    </source>
</evidence>
<accession>A0A812KIT0</accession>
<name>A0A812KIT0_9DINO</name>
<dbReference type="EMBL" id="CAJNDS010000683">
    <property type="protein sequence ID" value="CAE7228008.1"/>
    <property type="molecule type" value="Genomic_DNA"/>
</dbReference>
<comment type="caution">
    <text evidence="2">The sequence shown here is derived from an EMBL/GenBank/DDBJ whole genome shotgun (WGS) entry which is preliminary data.</text>
</comment>
<sequence>MLAPARELDPVIPVCVAGRPSQYAASAYFRRKFMALFRESSPKFTPRPKLARYCQDSVTSVTSSRGTCQVWPSQDEFSKVHEDSDSSKHGHLQHDEGMALAVQRIRRLRSGGNHRGGSSVAWAFPGRKDHGVNVGRR</sequence>
<organism evidence="2 3">
    <name type="scientific">Symbiodinium natans</name>
    <dbReference type="NCBI Taxonomy" id="878477"/>
    <lineage>
        <taxon>Eukaryota</taxon>
        <taxon>Sar</taxon>
        <taxon>Alveolata</taxon>
        <taxon>Dinophyceae</taxon>
        <taxon>Suessiales</taxon>
        <taxon>Symbiodiniaceae</taxon>
        <taxon>Symbiodinium</taxon>
    </lineage>
</organism>
<keyword evidence="3" id="KW-1185">Reference proteome</keyword>
<evidence type="ECO:0000256" key="1">
    <source>
        <dbReference type="SAM" id="MobiDB-lite"/>
    </source>
</evidence>
<reference evidence="2" key="1">
    <citation type="submission" date="2021-02" db="EMBL/GenBank/DDBJ databases">
        <authorList>
            <person name="Dougan E. K."/>
            <person name="Rhodes N."/>
            <person name="Thang M."/>
            <person name="Chan C."/>
        </authorList>
    </citation>
    <scope>NUCLEOTIDE SEQUENCE</scope>
</reference>
<dbReference type="Proteomes" id="UP000604046">
    <property type="component" value="Unassembled WGS sequence"/>
</dbReference>
<evidence type="ECO:0000313" key="2">
    <source>
        <dbReference type="EMBL" id="CAE7228008.1"/>
    </source>
</evidence>
<proteinExistence type="predicted"/>
<feature type="region of interest" description="Disordered" evidence="1">
    <location>
        <begin position="109"/>
        <end position="137"/>
    </location>
</feature>
<gene>
    <name evidence="2" type="ORF">SNAT2548_LOCUS9042</name>
</gene>
<dbReference type="OrthoDB" id="408129at2759"/>
<protein>
    <submittedName>
        <fullName evidence="2">Uncharacterized protein</fullName>
    </submittedName>
</protein>